<dbReference type="InterPro" id="IPR000477">
    <property type="entry name" value="RT_dom"/>
</dbReference>
<organism evidence="2 3">
    <name type="scientific">Gossypium arboreum</name>
    <name type="common">Tree cotton</name>
    <name type="synonym">Gossypium nanking</name>
    <dbReference type="NCBI Taxonomy" id="29729"/>
    <lineage>
        <taxon>Eukaryota</taxon>
        <taxon>Viridiplantae</taxon>
        <taxon>Streptophyta</taxon>
        <taxon>Embryophyta</taxon>
        <taxon>Tracheophyta</taxon>
        <taxon>Spermatophyta</taxon>
        <taxon>Magnoliopsida</taxon>
        <taxon>eudicotyledons</taxon>
        <taxon>Gunneridae</taxon>
        <taxon>Pentapetalae</taxon>
        <taxon>rosids</taxon>
        <taxon>malvids</taxon>
        <taxon>Malvales</taxon>
        <taxon>Malvaceae</taxon>
        <taxon>Malvoideae</taxon>
        <taxon>Gossypium</taxon>
    </lineage>
</organism>
<evidence type="ECO:0000313" key="3">
    <source>
        <dbReference type="Proteomes" id="UP001358586"/>
    </source>
</evidence>
<reference evidence="2 3" key="1">
    <citation type="submission" date="2023-03" db="EMBL/GenBank/DDBJ databases">
        <title>WGS of Gossypium arboreum.</title>
        <authorList>
            <person name="Yu D."/>
        </authorList>
    </citation>
    <scope>NUCLEOTIDE SEQUENCE [LARGE SCALE GENOMIC DNA]</scope>
    <source>
        <tissue evidence="2">Leaf</tissue>
    </source>
</reference>
<accession>A0ABR0MM46</accession>
<evidence type="ECO:0000313" key="2">
    <source>
        <dbReference type="EMBL" id="KAK5775048.1"/>
    </source>
</evidence>
<name>A0ABR0MM46_GOSAR</name>
<sequence>MVIANRLRGVIEKCIDGVQSAFVPGHLISDNVLLAYELLHMLKHKRLGKKGFMAVKLDMSKAYDKVEWNFIKEIMLRMGFDQKWVDDLMKCVTTVSYSVVINGHIGEKFLPTKGLR</sequence>
<feature type="domain" description="Reverse transcriptase" evidence="1">
    <location>
        <begin position="2"/>
        <end position="114"/>
    </location>
</feature>
<dbReference type="PANTHER" id="PTHR31635:SF196">
    <property type="entry name" value="REVERSE TRANSCRIPTASE DOMAIN-CONTAINING PROTEIN-RELATED"/>
    <property type="match status" value="1"/>
</dbReference>
<dbReference type="InterPro" id="IPR043502">
    <property type="entry name" value="DNA/RNA_pol_sf"/>
</dbReference>
<proteinExistence type="predicted"/>
<gene>
    <name evidence="2" type="ORF">PVK06_042915</name>
</gene>
<dbReference type="Proteomes" id="UP001358586">
    <property type="component" value="Chromosome 12"/>
</dbReference>
<dbReference type="Pfam" id="PF00078">
    <property type="entry name" value="RVT_1"/>
    <property type="match status" value="1"/>
</dbReference>
<dbReference type="SUPFAM" id="SSF56672">
    <property type="entry name" value="DNA/RNA polymerases"/>
    <property type="match status" value="1"/>
</dbReference>
<comment type="caution">
    <text evidence="2">The sequence shown here is derived from an EMBL/GenBank/DDBJ whole genome shotgun (WGS) entry which is preliminary data.</text>
</comment>
<evidence type="ECO:0000259" key="1">
    <source>
        <dbReference type="Pfam" id="PF00078"/>
    </source>
</evidence>
<dbReference type="EMBL" id="JARKNE010000012">
    <property type="protein sequence ID" value="KAK5775048.1"/>
    <property type="molecule type" value="Genomic_DNA"/>
</dbReference>
<protein>
    <recommendedName>
        <fullName evidence="1">Reverse transcriptase domain-containing protein</fullName>
    </recommendedName>
</protein>
<dbReference type="PANTHER" id="PTHR31635">
    <property type="entry name" value="REVERSE TRANSCRIPTASE DOMAIN-CONTAINING PROTEIN-RELATED"/>
    <property type="match status" value="1"/>
</dbReference>
<keyword evidence="3" id="KW-1185">Reference proteome</keyword>